<accession>A0A2T7P233</accession>
<evidence type="ECO:0008006" key="13">
    <source>
        <dbReference type="Google" id="ProtNLM"/>
    </source>
</evidence>
<comment type="similarity">
    <text evidence="2">Belongs to the Tom40 family.</text>
</comment>
<protein>
    <recommendedName>
        <fullName evidence="13">Mitochondrial import receptor subunit TOM40 homolog</fullName>
    </recommendedName>
</protein>
<evidence type="ECO:0000313" key="11">
    <source>
        <dbReference type="EMBL" id="PVD27487.1"/>
    </source>
</evidence>
<dbReference type="CDD" id="cd07305">
    <property type="entry name" value="Porin3_Tom40"/>
    <property type="match status" value="1"/>
</dbReference>
<name>A0A2T7P233_POMCA</name>
<proteinExistence type="inferred from homology"/>
<reference evidence="11 12" key="1">
    <citation type="submission" date="2018-04" db="EMBL/GenBank/DDBJ databases">
        <title>The genome of golden apple snail Pomacea canaliculata provides insight into stress tolerance and invasive adaptation.</title>
        <authorList>
            <person name="Liu C."/>
            <person name="Liu B."/>
            <person name="Ren Y."/>
            <person name="Zhang Y."/>
            <person name="Wang H."/>
            <person name="Li S."/>
            <person name="Jiang F."/>
            <person name="Yin L."/>
            <person name="Zhang G."/>
            <person name="Qian W."/>
            <person name="Fan W."/>
        </authorList>
    </citation>
    <scope>NUCLEOTIDE SEQUENCE [LARGE SCALE GENOMIC DNA]</scope>
    <source>
        <strain evidence="11">SZHN2017</strain>
        <tissue evidence="11">Muscle</tissue>
    </source>
</reference>
<organism evidence="11 12">
    <name type="scientific">Pomacea canaliculata</name>
    <name type="common">Golden apple snail</name>
    <dbReference type="NCBI Taxonomy" id="400727"/>
    <lineage>
        <taxon>Eukaryota</taxon>
        <taxon>Metazoa</taxon>
        <taxon>Spiralia</taxon>
        <taxon>Lophotrochozoa</taxon>
        <taxon>Mollusca</taxon>
        <taxon>Gastropoda</taxon>
        <taxon>Caenogastropoda</taxon>
        <taxon>Architaenioglossa</taxon>
        <taxon>Ampullarioidea</taxon>
        <taxon>Ampullariidae</taxon>
        <taxon>Pomacea</taxon>
    </lineage>
</organism>
<dbReference type="GO" id="GO:0005741">
    <property type="term" value="C:mitochondrial outer membrane"/>
    <property type="evidence" value="ECO:0007669"/>
    <property type="project" value="UniProtKB-SubCell"/>
</dbReference>
<dbReference type="PANTHER" id="PTHR10802">
    <property type="entry name" value="MITOCHONDRIAL IMPORT RECEPTOR SUBUNIT TOM40"/>
    <property type="match status" value="1"/>
</dbReference>
<evidence type="ECO:0000256" key="8">
    <source>
        <dbReference type="ARBA" id="ARBA00023128"/>
    </source>
</evidence>
<evidence type="ECO:0000256" key="7">
    <source>
        <dbReference type="ARBA" id="ARBA00022927"/>
    </source>
</evidence>
<dbReference type="STRING" id="400727.A0A2T7P233"/>
<dbReference type="GO" id="GO:0030150">
    <property type="term" value="P:protein import into mitochondrial matrix"/>
    <property type="evidence" value="ECO:0007669"/>
    <property type="project" value="InterPro"/>
</dbReference>
<evidence type="ECO:0000256" key="3">
    <source>
        <dbReference type="ARBA" id="ARBA00022448"/>
    </source>
</evidence>
<comment type="caution">
    <text evidence="11">The sequence shown here is derived from an EMBL/GenBank/DDBJ whole genome shotgun (WGS) entry which is preliminary data.</text>
</comment>
<gene>
    <name evidence="11" type="ORF">C0Q70_12648</name>
</gene>
<evidence type="ECO:0000256" key="6">
    <source>
        <dbReference type="ARBA" id="ARBA00022787"/>
    </source>
</evidence>
<feature type="compositionally biased region" description="Polar residues" evidence="10">
    <location>
        <begin position="24"/>
        <end position="33"/>
    </location>
</feature>
<sequence>MGNIHAASPQTPSSAMPAPPISSVLSPAPTTQCPEPPILAPIEPSRNPGTVEDLHKQCKDIFPQVFEGGKLIVSKGLSSHFQISHTVSLATFQPSGYRFGCTYVGTKQFSPQEAFPVLIGDIDPSGNLNANIIHAFSESLRTKLVAQIQHNKCVASQCTTDFKGSDFTVSLTAGNVDPISGSGLFVGQYLQQVTPKLALGAEVLYQYGQQIPGGEISIFSLAGKYSGNKWQLSANVSPLAGSVHACYAHKISDQLSLAAELETSLRLQESTATIGYQVEIPNAHTTFKAQFDTNWCLGAVMEKKLQPFPFTFALSGWANHVKGQYRFGVGLIVG</sequence>
<dbReference type="Pfam" id="PF01459">
    <property type="entry name" value="Porin_3"/>
    <property type="match status" value="1"/>
</dbReference>
<dbReference type="GO" id="GO:0008320">
    <property type="term" value="F:protein transmembrane transporter activity"/>
    <property type="evidence" value="ECO:0007669"/>
    <property type="project" value="InterPro"/>
</dbReference>
<evidence type="ECO:0000256" key="4">
    <source>
        <dbReference type="ARBA" id="ARBA00022452"/>
    </source>
</evidence>
<evidence type="ECO:0000256" key="5">
    <source>
        <dbReference type="ARBA" id="ARBA00022692"/>
    </source>
</evidence>
<dbReference type="InterPro" id="IPR037930">
    <property type="entry name" value="Tom40"/>
</dbReference>
<dbReference type="FunFam" id="2.40.160.10:FF:000005">
    <property type="entry name" value="mitochondrial import receptor subunit TOM40 homolog"/>
    <property type="match status" value="1"/>
</dbReference>
<keyword evidence="4" id="KW-1134">Transmembrane beta strand</keyword>
<dbReference type="OrthoDB" id="19656at2759"/>
<keyword evidence="9" id="KW-0472">Membrane</keyword>
<dbReference type="OMA" id="TRFNYRW"/>
<evidence type="ECO:0000256" key="10">
    <source>
        <dbReference type="SAM" id="MobiDB-lite"/>
    </source>
</evidence>
<dbReference type="EMBL" id="PZQS01000007">
    <property type="protein sequence ID" value="PVD27487.1"/>
    <property type="molecule type" value="Genomic_DNA"/>
</dbReference>
<evidence type="ECO:0000256" key="9">
    <source>
        <dbReference type="ARBA" id="ARBA00023136"/>
    </source>
</evidence>
<keyword evidence="7" id="KW-0653">Protein transport</keyword>
<feature type="region of interest" description="Disordered" evidence="10">
    <location>
        <begin position="1"/>
        <end position="50"/>
    </location>
</feature>
<keyword evidence="3" id="KW-0813">Transport</keyword>
<evidence type="ECO:0000256" key="2">
    <source>
        <dbReference type="ARBA" id="ARBA00010510"/>
    </source>
</evidence>
<dbReference type="AlphaFoldDB" id="A0A2T7P233"/>
<keyword evidence="8" id="KW-0496">Mitochondrion</keyword>
<dbReference type="InterPro" id="IPR027246">
    <property type="entry name" value="Porin_Euk/Tom40"/>
</dbReference>
<keyword evidence="6" id="KW-1000">Mitochondrion outer membrane</keyword>
<evidence type="ECO:0000256" key="1">
    <source>
        <dbReference type="ARBA" id="ARBA00004374"/>
    </source>
</evidence>
<dbReference type="InterPro" id="IPR023614">
    <property type="entry name" value="Porin_dom_sf"/>
</dbReference>
<dbReference type="Gene3D" id="2.40.160.10">
    <property type="entry name" value="Porin"/>
    <property type="match status" value="1"/>
</dbReference>
<comment type="subcellular location">
    <subcellularLocation>
        <location evidence="1">Mitochondrion outer membrane</location>
        <topology evidence="1">Multi-pass membrane protein</topology>
    </subcellularLocation>
</comment>
<keyword evidence="12" id="KW-1185">Reference proteome</keyword>
<dbReference type="Proteomes" id="UP000245119">
    <property type="component" value="Linkage Group LG7"/>
</dbReference>
<evidence type="ECO:0000313" key="12">
    <source>
        <dbReference type="Proteomes" id="UP000245119"/>
    </source>
</evidence>
<keyword evidence="5" id="KW-0812">Transmembrane</keyword>